<dbReference type="EMBL" id="JBHUIY010000008">
    <property type="protein sequence ID" value="MFD2233304.1"/>
    <property type="molecule type" value="Genomic_DNA"/>
</dbReference>
<proteinExistence type="predicted"/>
<evidence type="ECO:0000313" key="2">
    <source>
        <dbReference type="EMBL" id="MFD2233304.1"/>
    </source>
</evidence>
<evidence type="ECO:0000256" key="1">
    <source>
        <dbReference type="SAM" id="MobiDB-lite"/>
    </source>
</evidence>
<sequence length="75" mass="8002">MQGQASKIAFHLADSRQGARCRTTGARRPGAYAGNAEPPLDELVNDPIVRGLMARDGVALDSLCGLIAEVRRRLA</sequence>
<gene>
    <name evidence="2" type="ORF">ACFSNB_05760</name>
</gene>
<dbReference type="Proteomes" id="UP001597296">
    <property type="component" value="Unassembled WGS sequence"/>
</dbReference>
<dbReference type="RefSeq" id="WP_377315083.1">
    <property type="nucleotide sequence ID" value="NZ_JBHUIY010000008.1"/>
</dbReference>
<name>A0ABW5C7K8_9PROT</name>
<protein>
    <submittedName>
        <fullName evidence="2">Uncharacterized protein</fullName>
    </submittedName>
</protein>
<evidence type="ECO:0000313" key="3">
    <source>
        <dbReference type="Proteomes" id="UP001597296"/>
    </source>
</evidence>
<feature type="region of interest" description="Disordered" evidence="1">
    <location>
        <begin position="15"/>
        <end position="38"/>
    </location>
</feature>
<reference evidence="3" key="1">
    <citation type="journal article" date="2019" name="Int. J. Syst. Evol. Microbiol.">
        <title>The Global Catalogue of Microorganisms (GCM) 10K type strain sequencing project: providing services to taxonomists for standard genome sequencing and annotation.</title>
        <authorList>
            <consortium name="The Broad Institute Genomics Platform"/>
            <consortium name="The Broad Institute Genome Sequencing Center for Infectious Disease"/>
            <person name="Wu L."/>
            <person name="Ma J."/>
        </authorList>
    </citation>
    <scope>NUCLEOTIDE SEQUENCE [LARGE SCALE GENOMIC DNA]</scope>
    <source>
        <strain evidence="3">KCTC 15012</strain>
    </source>
</reference>
<comment type="caution">
    <text evidence="2">The sequence shown here is derived from an EMBL/GenBank/DDBJ whole genome shotgun (WGS) entry which is preliminary data.</text>
</comment>
<organism evidence="2 3">
    <name type="scientific">Phaeospirillum tilakii</name>
    <dbReference type="NCBI Taxonomy" id="741673"/>
    <lineage>
        <taxon>Bacteria</taxon>
        <taxon>Pseudomonadati</taxon>
        <taxon>Pseudomonadota</taxon>
        <taxon>Alphaproteobacteria</taxon>
        <taxon>Rhodospirillales</taxon>
        <taxon>Rhodospirillaceae</taxon>
        <taxon>Phaeospirillum</taxon>
    </lineage>
</organism>
<accession>A0ABW5C7K8</accession>
<keyword evidence="3" id="KW-1185">Reference proteome</keyword>